<evidence type="ECO:0000313" key="4">
    <source>
        <dbReference type="Proteomes" id="UP000034189"/>
    </source>
</evidence>
<keyword evidence="1" id="KW-0010">Activator</keyword>
<dbReference type="SUPFAM" id="SSF51206">
    <property type="entry name" value="cAMP-binding domain-like"/>
    <property type="match status" value="1"/>
</dbReference>
<dbReference type="OrthoDB" id="9798104at2"/>
<dbReference type="GO" id="GO:0005829">
    <property type="term" value="C:cytosol"/>
    <property type="evidence" value="ECO:0007669"/>
    <property type="project" value="TreeGrafter"/>
</dbReference>
<dbReference type="PROSITE" id="PS50042">
    <property type="entry name" value="CNMP_BINDING_3"/>
    <property type="match status" value="1"/>
</dbReference>
<dbReference type="PATRIC" id="fig|1333534.5.peg.4815"/>
<dbReference type="PANTHER" id="PTHR24567">
    <property type="entry name" value="CRP FAMILY TRANSCRIPTIONAL REGULATORY PROTEIN"/>
    <property type="match status" value="1"/>
</dbReference>
<dbReference type="InterPro" id="IPR018490">
    <property type="entry name" value="cNMP-bd_dom_sf"/>
</dbReference>
<dbReference type="SMART" id="SM00100">
    <property type="entry name" value="cNMP"/>
    <property type="match status" value="1"/>
</dbReference>
<dbReference type="Gene3D" id="2.60.120.10">
    <property type="entry name" value="Jelly Rolls"/>
    <property type="match status" value="1"/>
</dbReference>
<dbReference type="InterPro" id="IPR036388">
    <property type="entry name" value="WH-like_DNA-bd_sf"/>
</dbReference>
<dbReference type="RefSeq" id="WP_025695425.1">
    <property type="nucleotide sequence ID" value="NZ_ASQQ01000304.1"/>
</dbReference>
<dbReference type="HOGENOM" id="CLU_075053_9_2_9"/>
<dbReference type="GO" id="GO:0003700">
    <property type="term" value="F:DNA-binding transcription factor activity"/>
    <property type="evidence" value="ECO:0007669"/>
    <property type="project" value="TreeGrafter"/>
</dbReference>
<dbReference type="InterPro" id="IPR050397">
    <property type="entry name" value="Env_Response_Regulators"/>
</dbReference>
<evidence type="ECO:0000256" key="1">
    <source>
        <dbReference type="ARBA" id="ARBA00023159"/>
    </source>
</evidence>
<proteinExistence type="predicted"/>
<dbReference type="CDD" id="cd00038">
    <property type="entry name" value="CAP_ED"/>
    <property type="match status" value="1"/>
</dbReference>
<dbReference type="InterPro" id="IPR000595">
    <property type="entry name" value="cNMP-bd_dom"/>
</dbReference>
<dbReference type="PANTHER" id="PTHR24567:SF76">
    <property type="entry name" value="CYCLIC NUCLEOTIDE-BINDING DOMAIN PROTEIN"/>
    <property type="match status" value="1"/>
</dbReference>
<dbReference type="InterPro" id="IPR014710">
    <property type="entry name" value="RmlC-like_jellyroll"/>
</dbReference>
<sequence>MKHLLLKYMARLTSLSEAEQHAILDEIRVEEYRKGTVLLRQGEIPGKCYFVLNGCVRQHAVDETGRDITSNFYTEEQAIAIFNVHKPDKSSEYTLTCLEDCVLVVGPLDTEKEMYAKYTQLESMTRRMIEESFGQVQEEFAAFIASSPEERYKTLLLRRPGLIDRVPQHQLASYLGMTPESLSRIKKRLHRERAETEF</sequence>
<reference evidence="3 4" key="2">
    <citation type="journal article" date="2016" name="Genome Announc.">
        <title>Genome Sequence of a Gram-Positive Diazotroph, Paenibacillus durus Type Strain ATCC 35681.</title>
        <authorList>
            <person name="Halim M.A."/>
            <person name="Rahman A.Y."/>
            <person name="Sim K.S."/>
            <person name="Yam H.C."/>
            <person name="Rahim A.A."/>
            <person name="Ghazali A.H."/>
            <person name="Najimudin N."/>
        </authorList>
    </citation>
    <scope>NUCLEOTIDE SEQUENCE [LARGE SCALE GENOMIC DNA]</scope>
    <source>
        <strain evidence="3 4">ATCC 35681</strain>
    </source>
</reference>
<accession>A0A0F7CK09</accession>
<dbReference type="Proteomes" id="UP000034189">
    <property type="component" value="Chromosome"/>
</dbReference>
<organism evidence="3 4">
    <name type="scientific">Paenibacillus durus ATCC 35681</name>
    <dbReference type="NCBI Taxonomy" id="1333534"/>
    <lineage>
        <taxon>Bacteria</taxon>
        <taxon>Bacillati</taxon>
        <taxon>Bacillota</taxon>
        <taxon>Bacilli</taxon>
        <taxon>Bacillales</taxon>
        <taxon>Paenibacillaceae</taxon>
        <taxon>Paenibacillus</taxon>
    </lineage>
</organism>
<evidence type="ECO:0000313" key="3">
    <source>
        <dbReference type="EMBL" id="AKG36841.1"/>
    </source>
</evidence>
<reference evidence="3 4" key="1">
    <citation type="submission" date="2015-03" db="EMBL/GenBank/DDBJ databases">
        <authorList>
            <person name="Abdul Halim M."/>
        </authorList>
    </citation>
    <scope>NUCLEOTIDE SEQUENCE [LARGE SCALE GENOMIC DNA]</scope>
    <source>
        <strain evidence="3 4">ATCC 35681</strain>
    </source>
</reference>
<evidence type="ECO:0000259" key="2">
    <source>
        <dbReference type="PROSITE" id="PS50042"/>
    </source>
</evidence>
<gene>
    <name evidence="3" type="ORF">VK70_21930</name>
</gene>
<dbReference type="EMBL" id="CP011114">
    <property type="protein sequence ID" value="AKG36841.1"/>
    <property type="molecule type" value="Genomic_DNA"/>
</dbReference>
<dbReference type="Pfam" id="PF00027">
    <property type="entry name" value="cNMP_binding"/>
    <property type="match status" value="1"/>
</dbReference>
<name>A0A0F7CK09_PAEDU</name>
<dbReference type="AlphaFoldDB" id="A0A0F7CK09"/>
<dbReference type="Gene3D" id="1.10.10.10">
    <property type="entry name" value="Winged helix-like DNA-binding domain superfamily/Winged helix DNA-binding domain"/>
    <property type="match status" value="1"/>
</dbReference>
<protein>
    <submittedName>
        <fullName evidence="3">Cyclic nucleotide-binding protein</fullName>
    </submittedName>
</protein>
<feature type="domain" description="Cyclic nucleotide-binding" evidence="2">
    <location>
        <begin position="11"/>
        <end position="57"/>
    </location>
</feature>